<dbReference type="OrthoDB" id="5956574at2759"/>
<sequence length="448" mass="50114">ERLLSYFEMICSSTVESSSSSITKIDVLDGPRTALSQSVQPSSSSIEVRDRRQTRKRQIYVDSTLDDGCYVCTKSSLQALCKYFITNPLCEFCGEDYTWASATFSNQGHVCKIEVPCVCNDSVTWLSSGVLGHPAKYYANVRMVHAFTCTGLTETQYRGFTEAAGIGCVMDKTIDTIYKDQGFGYRSVVQELCNKTMADARTEVKATQGYIASGDCIITDARHDSSRSAMHSTVTAISMSNKKIISVCNWSRADERSAPSSEVPMTKQLVTNLTDTEAYNVTEVAHDCVRSLKNWFEQRGIKNSFDTWHGTKGVARDMKKVCSGAQRDEGKTWFSELSDKAKATKTHFYWAMRNNDGTDVGFQTYLINIVNHYQGKHDLCSKDSRCQQPGYLCSKKPLTSPQAKEAYMKAITRTTIYKNPSDYLRVSERNQVYYAGVSLTFEVGGFLC</sequence>
<dbReference type="EMBL" id="LSMT01000063">
    <property type="protein sequence ID" value="PFX29601.1"/>
    <property type="molecule type" value="Genomic_DNA"/>
</dbReference>
<reference evidence="2" key="1">
    <citation type="journal article" date="2017" name="bioRxiv">
        <title>Comparative analysis of the genomes of Stylophora pistillata and Acropora digitifera provides evidence for extensive differences between species of corals.</title>
        <authorList>
            <person name="Voolstra C.R."/>
            <person name="Li Y."/>
            <person name="Liew Y.J."/>
            <person name="Baumgarten S."/>
            <person name="Zoccola D."/>
            <person name="Flot J.-F."/>
            <person name="Tambutte S."/>
            <person name="Allemand D."/>
            <person name="Aranda M."/>
        </authorList>
    </citation>
    <scope>NUCLEOTIDE SEQUENCE [LARGE SCALE GENOMIC DNA]</scope>
</reference>
<name>A0A2B4SI97_STYPI</name>
<dbReference type="Proteomes" id="UP000225706">
    <property type="component" value="Unassembled WGS sequence"/>
</dbReference>
<evidence type="ECO:0000313" key="1">
    <source>
        <dbReference type="EMBL" id="PFX29601.1"/>
    </source>
</evidence>
<dbReference type="AlphaFoldDB" id="A0A2B4SI97"/>
<proteinExistence type="predicted"/>
<dbReference type="PANTHER" id="PTHR31751">
    <property type="entry name" value="SI:CH211-108C17.2-RELATED-RELATED"/>
    <property type="match status" value="1"/>
</dbReference>
<accession>A0A2B4SI97</accession>
<feature type="non-terminal residue" evidence="1">
    <location>
        <position position="1"/>
    </location>
</feature>
<comment type="caution">
    <text evidence="1">The sequence shown here is derived from an EMBL/GenBank/DDBJ whole genome shotgun (WGS) entry which is preliminary data.</text>
</comment>
<protein>
    <submittedName>
        <fullName evidence="1">Uncharacterized protein</fullName>
    </submittedName>
</protein>
<evidence type="ECO:0000313" key="2">
    <source>
        <dbReference type="Proteomes" id="UP000225706"/>
    </source>
</evidence>
<organism evidence="1 2">
    <name type="scientific">Stylophora pistillata</name>
    <name type="common">Smooth cauliflower coral</name>
    <dbReference type="NCBI Taxonomy" id="50429"/>
    <lineage>
        <taxon>Eukaryota</taxon>
        <taxon>Metazoa</taxon>
        <taxon>Cnidaria</taxon>
        <taxon>Anthozoa</taxon>
        <taxon>Hexacorallia</taxon>
        <taxon>Scleractinia</taxon>
        <taxon>Astrocoeniina</taxon>
        <taxon>Pocilloporidae</taxon>
        <taxon>Stylophora</taxon>
    </lineage>
</organism>
<keyword evidence="2" id="KW-1185">Reference proteome</keyword>
<gene>
    <name evidence="1" type="ORF">AWC38_SpisGene5669</name>
</gene>